<gene>
    <name evidence="1" type="ORF">SDC9_96975</name>
</gene>
<organism evidence="1">
    <name type="scientific">bioreactor metagenome</name>
    <dbReference type="NCBI Taxonomy" id="1076179"/>
    <lineage>
        <taxon>unclassified sequences</taxon>
        <taxon>metagenomes</taxon>
        <taxon>ecological metagenomes</taxon>
    </lineage>
</organism>
<name>A0A645AAJ2_9ZZZZ</name>
<proteinExistence type="predicted"/>
<reference evidence="1" key="1">
    <citation type="submission" date="2019-08" db="EMBL/GenBank/DDBJ databases">
        <authorList>
            <person name="Kucharzyk K."/>
            <person name="Murdoch R.W."/>
            <person name="Higgins S."/>
            <person name="Loffler F."/>
        </authorList>
    </citation>
    <scope>NUCLEOTIDE SEQUENCE</scope>
</reference>
<protein>
    <submittedName>
        <fullName evidence="1">Uncharacterized protein</fullName>
    </submittedName>
</protein>
<comment type="caution">
    <text evidence="1">The sequence shown here is derived from an EMBL/GenBank/DDBJ whole genome shotgun (WGS) entry which is preliminary data.</text>
</comment>
<accession>A0A645AAJ2</accession>
<dbReference type="AlphaFoldDB" id="A0A645AAJ2"/>
<dbReference type="EMBL" id="VSSQ01012878">
    <property type="protein sequence ID" value="MPM50239.1"/>
    <property type="molecule type" value="Genomic_DNA"/>
</dbReference>
<sequence length="51" mass="5473">MAGLIEFAVIGDKGFHGDTQDFSAFHDSRTVVEIVVIKHGKAGNGQNIVVF</sequence>
<evidence type="ECO:0000313" key="1">
    <source>
        <dbReference type="EMBL" id="MPM50239.1"/>
    </source>
</evidence>